<accession>A0A2P2GEK7</accession>
<name>A0A2P2GEK7_STREW</name>
<dbReference type="Pfam" id="PF19493">
    <property type="entry name" value="Trypco1"/>
    <property type="match status" value="1"/>
</dbReference>
<evidence type="ECO:0000313" key="3">
    <source>
        <dbReference type="Proteomes" id="UP000265325"/>
    </source>
</evidence>
<dbReference type="NCBIfam" id="NF041216">
    <property type="entry name" value="CU044_2847_fam"/>
    <property type="match status" value="1"/>
</dbReference>
<dbReference type="Proteomes" id="UP000265325">
    <property type="component" value="Unassembled WGS sequence"/>
</dbReference>
<proteinExistence type="predicted"/>
<dbReference type="OrthoDB" id="487187at2"/>
<dbReference type="RefSeq" id="WP_046911540.1">
    <property type="nucleotide sequence ID" value="NZ_BAAAXG010000002.1"/>
</dbReference>
<protein>
    <recommendedName>
        <fullName evidence="1">Trypsin-co-occurring domain-containing protein</fullName>
    </recommendedName>
</protein>
<keyword evidence="3" id="KW-1185">Reference proteome</keyword>
<evidence type="ECO:0000259" key="1">
    <source>
        <dbReference type="Pfam" id="PF19493"/>
    </source>
</evidence>
<evidence type="ECO:0000313" key="2">
    <source>
        <dbReference type="EMBL" id="KKZ69921.1"/>
    </source>
</evidence>
<gene>
    <name evidence="2" type="ORF">VO63_31710</name>
</gene>
<comment type="caution">
    <text evidence="2">The sequence shown here is derived from an EMBL/GenBank/DDBJ whole genome shotgun (WGS) entry which is preliminary data.</text>
</comment>
<sequence>MTAMTKVELADGVMYVEVETLVAESASDELEGLHDRLPDLSGVTAALSSLAGQLGDALHQAAPDRAVVEFGCQLGVEAGKLTALVVQGTATANIKVTLEWDKNRS</sequence>
<dbReference type="EMBL" id="LAQS01000074">
    <property type="protein sequence ID" value="KKZ69921.1"/>
    <property type="molecule type" value="Genomic_DNA"/>
</dbReference>
<reference evidence="2 3" key="1">
    <citation type="submission" date="2015-05" db="EMBL/GenBank/DDBJ databases">
        <title>Draft Genome assembly of Streptomyces showdoensis.</title>
        <authorList>
            <person name="Thapa K.K."/>
            <person name="Metsa-Ketela M."/>
        </authorList>
    </citation>
    <scope>NUCLEOTIDE SEQUENCE [LARGE SCALE GENOMIC DNA]</scope>
    <source>
        <strain evidence="2 3">ATCC 15227</strain>
    </source>
</reference>
<organism evidence="2 3">
    <name type="scientific">Streptomyces showdoensis</name>
    <dbReference type="NCBI Taxonomy" id="68268"/>
    <lineage>
        <taxon>Bacteria</taxon>
        <taxon>Bacillati</taxon>
        <taxon>Actinomycetota</taxon>
        <taxon>Actinomycetes</taxon>
        <taxon>Kitasatosporales</taxon>
        <taxon>Streptomycetaceae</taxon>
        <taxon>Streptomyces</taxon>
    </lineage>
</organism>
<dbReference type="InterPro" id="IPR045794">
    <property type="entry name" value="Trypco1"/>
</dbReference>
<dbReference type="AlphaFoldDB" id="A0A2P2GEK7"/>
<feature type="domain" description="Trypsin-co-occurring" evidence="1">
    <location>
        <begin position="8"/>
        <end position="102"/>
    </location>
</feature>